<accession>A0A5C6SIU5</accession>
<comment type="caution">
    <text evidence="1">The sequence shown here is derived from an EMBL/GenBank/DDBJ whole genome shotgun (WGS) entry which is preliminary data.</text>
</comment>
<sequence length="146" mass="16530">MVNPLRRKIIQQLKCNLCIAVKQQNDSVFDFNKFYIANGGKHEKSPSPDFETVPAFVQCTDKTLYISITIAPDVLGYSSSLVRNSKYLHLPKHKLNSGMSESERLRVLKGIEVMMQNVKANADVGRIALGLKHDKAEPLRKGRLYR</sequence>
<reference evidence="1 2" key="1">
    <citation type="submission" date="2019-07" db="EMBL/GenBank/DDBJ databases">
        <title>The First High-Quality Draft Genome Sequence of the Causal Agent of the Current Panama Disease Epidemic.</title>
        <authorList>
            <person name="Warmington R.J."/>
            <person name="Kay W."/>
            <person name="Jeffries A."/>
            <person name="Bebber D."/>
            <person name="Moore K."/>
            <person name="Studholme D.J."/>
        </authorList>
    </citation>
    <scope>NUCLEOTIDE SEQUENCE [LARGE SCALE GENOMIC DNA]</scope>
    <source>
        <strain evidence="1 2">TR4</strain>
    </source>
</reference>
<protein>
    <submittedName>
        <fullName evidence="1">Uncharacterized protein</fullName>
    </submittedName>
</protein>
<proteinExistence type="predicted"/>
<name>A0A5C6SIU5_FUSOC</name>
<evidence type="ECO:0000313" key="2">
    <source>
        <dbReference type="Proteomes" id="UP000321331"/>
    </source>
</evidence>
<organism evidence="1 2">
    <name type="scientific">Fusarium oxysporum f. sp. cubense</name>
    <dbReference type="NCBI Taxonomy" id="61366"/>
    <lineage>
        <taxon>Eukaryota</taxon>
        <taxon>Fungi</taxon>
        <taxon>Dikarya</taxon>
        <taxon>Ascomycota</taxon>
        <taxon>Pezizomycotina</taxon>
        <taxon>Sordariomycetes</taxon>
        <taxon>Hypocreomycetidae</taxon>
        <taxon>Hypocreales</taxon>
        <taxon>Nectriaceae</taxon>
        <taxon>Fusarium</taxon>
        <taxon>Fusarium oxysporum species complex</taxon>
    </lineage>
</organism>
<gene>
    <name evidence="1" type="ORF">FocTR4_00013428</name>
</gene>
<dbReference type="AlphaFoldDB" id="A0A5C6SIU5"/>
<dbReference type="Proteomes" id="UP000321331">
    <property type="component" value="Unassembled WGS sequence"/>
</dbReference>
<evidence type="ECO:0000313" key="1">
    <source>
        <dbReference type="EMBL" id="TXB98416.1"/>
    </source>
</evidence>
<dbReference type="EMBL" id="VMNF01000012">
    <property type="protein sequence ID" value="TXB98416.1"/>
    <property type="molecule type" value="Genomic_DNA"/>
</dbReference>